<proteinExistence type="inferred from homology"/>
<keyword evidence="5 6" id="KW-0687">Ribonucleoprotein</keyword>
<evidence type="ECO:0000313" key="8">
    <source>
        <dbReference type="Proteomes" id="UP001174934"/>
    </source>
</evidence>
<organism evidence="7 8">
    <name type="scientific">Bombardia bombarda</name>
    <dbReference type="NCBI Taxonomy" id="252184"/>
    <lineage>
        <taxon>Eukaryota</taxon>
        <taxon>Fungi</taxon>
        <taxon>Dikarya</taxon>
        <taxon>Ascomycota</taxon>
        <taxon>Pezizomycotina</taxon>
        <taxon>Sordariomycetes</taxon>
        <taxon>Sordariomycetidae</taxon>
        <taxon>Sordariales</taxon>
        <taxon>Lasiosphaeriaceae</taxon>
        <taxon>Bombardia</taxon>
    </lineage>
</organism>
<keyword evidence="8" id="KW-1185">Reference proteome</keyword>
<dbReference type="GO" id="GO:0003735">
    <property type="term" value="F:structural constituent of ribosome"/>
    <property type="evidence" value="ECO:0007669"/>
    <property type="project" value="UniProtKB-UniRule"/>
</dbReference>
<sequence>MVRGRNLRAARVHQTAEQFVASHIINTKGRLQSPAPPWLSTVGAIPPAEILTRPYPVQHKGLDPRARKPHNLFRPTKIVYPEDQLRRDFYRDHPWELARPRLVLELDGKDARYRDWSKGLRQPGMPLSGECVVQRQLYLMENGNSETNGKRLSKERAYDIVRKEFYKLRHQEDVERRIAVEEARMVGGYFGKSDVQVGMELEDKEYESWKHWASIEIARLDAEKNQSHTSVADLPGDELDGEDNELAALVK</sequence>
<reference evidence="7" key="1">
    <citation type="submission" date="2023-06" db="EMBL/GenBank/DDBJ databases">
        <title>Genome-scale phylogeny and comparative genomics of the fungal order Sordariales.</title>
        <authorList>
            <consortium name="Lawrence Berkeley National Laboratory"/>
            <person name="Hensen N."/>
            <person name="Bonometti L."/>
            <person name="Westerberg I."/>
            <person name="Brannstrom I.O."/>
            <person name="Guillou S."/>
            <person name="Cros-Aarteil S."/>
            <person name="Calhoun S."/>
            <person name="Haridas S."/>
            <person name="Kuo A."/>
            <person name="Mondo S."/>
            <person name="Pangilinan J."/>
            <person name="Riley R."/>
            <person name="LaButti K."/>
            <person name="Andreopoulos B."/>
            <person name="Lipzen A."/>
            <person name="Chen C."/>
            <person name="Yanf M."/>
            <person name="Daum C."/>
            <person name="Ng V."/>
            <person name="Clum A."/>
            <person name="Steindorff A."/>
            <person name="Ohm R."/>
            <person name="Martin F."/>
            <person name="Silar P."/>
            <person name="Natvig D."/>
            <person name="Lalanne C."/>
            <person name="Gautier V."/>
            <person name="Ament-velasquez S.L."/>
            <person name="Kruys A."/>
            <person name="Hutchinson M.I."/>
            <person name="Powell A.J."/>
            <person name="Barry K."/>
            <person name="Miller A.N."/>
            <person name="Grigoriev I.V."/>
            <person name="Debuchy R."/>
            <person name="Gladieux P."/>
            <person name="Thoren M.H."/>
            <person name="Johannesson H."/>
        </authorList>
    </citation>
    <scope>NUCLEOTIDE SEQUENCE</scope>
    <source>
        <strain evidence="7">SMH3391-2</strain>
    </source>
</reference>
<name>A0AA40CEY4_9PEZI</name>
<dbReference type="InterPro" id="IPR016939">
    <property type="entry name" value="Ribosomal_mS23_fun"/>
</dbReference>
<dbReference type="EMBL" id="JAULSR010000001">
    <property type="protein sequence ID" value="KAK0634943.1"/>
    <property type="molecule type" value="Genomic_DNA"/>
</dbReference>
<evidence type="ECO:0000256" key="5">
    <source>
        <dbReference type="ARBA" id="ARBA00023274"/>
    </source>
</evidence>
<dbReference type="Pfam" id="PF13741">
    <property type="entry name" value="MRP-S25"/>
    <property type="match status" value="1"/>
</dbReference>
<comment type="subcellular location">
    <subcellularLocation>
        <location evidence="1 6">Mitochondrion</location>
    </subcellularLocation>
</comment>
<gene>
    <name evidence="7" type="ORF">B0T17DRAFT_586600</name>
</gene>
<evidence type="ECO:0000256" key="1">
    <source>
        <dbReference type="ARBA" id="ARBA00004173"/>
    </source>
</evidence>
<comment type="caution">
    <text evidence="7">The sequence shown here is derived from an EMBL/GenBank/DDBJ whole genome shotgun (WGS) entry which is preliminary data.</text>
</comment>
<comment type="subunit">
    <text evidence="6">Component of the mitochondrial small ribosomal subunit.</text>
</comment>
<dbReference type="Proteomes" id="UP001174934">
    <property type="component" value="Unassembled WGS sequence"/>
</dbReference>
<evidence type="ECO:0000256" key="2">
    <source>
        <dbReference type="ARBA" id="ARBA00009864"/>
    </source>
</evidence>
<dbReference type="PIRSF" id="PIRSF029764">
    <property type="entry name" value="RSM25"/>
    <property type="match status" value="1"/>
</dbReference>
<keyword evidence="4 6" id="KW-0496">Mitochondrion</keyword>
<dbReference type="PANTHER" id="PTHR37799:SF1">
    <property type="entry name" value="SMALL RIBOSOMAL SUBUNIT PROTEIN MS23"/>
    <property type="match status" value="1"/>
</dbReference>
<evidence type="ECO:0000256" key="6">
    <source>
        <dbReference type="PIRNR" id="PIRNR029764"/>
    </source>
</evidence>
<dbReference type="GO" id="GO:0005763">
    <property type="term" value="C:mitochondrial small ribosomal subunit"/>
    <property type="evidence" value="ECO:0007669"/>
    <property type="project" value="UniProtKB-UniRule"/>
</dbReference>
<dbReference type="PANTHER" id="PTHR37799">
    <property type="entry name" value="37S RIBOSOMAL PROTEIN S25, MITOCHONDRIAL"/>
    <property type="match status" value="1"/>
</dbReference>
<dbReference type="CDD" id="cd23701">
    <property type="entry name" value="At1g26750"/>
    <property type="match status" value="1"/>
</dbReference>
<evidence type="ECO:0000256" key="3">
    <source>
        <dbReference type="ARBA" id="ARBA00022980"/>
    </source>
</evidence>
<comment type="similarity">
    <text evidence="2">Belongs to the mitochondrion-specific ribosomal protein mS23 family.</text>
</comment>
<dbReference type="InterPro" id="IPR059242">
    <property type="entry name" value="mS23_dom"/>
</dbReference>
<protein>
    <recommendedName>
        <fullName evidence="6">37S ribosomal protein S25, mitochondrial</fullName>
    </recommendedName>
</protein>
<dbReference type="AlphaFoldDB" id="A0AA40CEY4"/>
<evidence type="ECO:0000256" key="4">
    <source>
        <dbReference type="ARBA" id="ARBA00023128"/>
    </source>
</evidence>
<evidence type="ECO:0000313" key="7">
    <source>
        <dbReference type="EMBL" id="KAK0634943.1"/>
    </source>
</evidence>
<accession>A0AA40CEY4</accession>
<keyword evidence="3 6" id="KW-0689">Ribosomal protein</keyword>